<feature type="domain" description="BHLH" evidence="7">
    <location>
        <begin position="270"/>
        <end position="321"/>
    </location>
</feature>
<evidence type="ECO:0000256" key="4">
    <source>
        <dbReference type="ARBA" id="ARBA00023163"/>
    </source>
</evidence>
<sequence>MSAPPANDVVSFKDRATADQAKPHNDLLVIELTIQDIDVARVLVDTGCSANIIYKSTLERMEIDQCAVTEGPSPIFGLSGDATMTLGSIDLVVKAGNVIKVTEFLVIDRPTSYNAIVGTPCLNSMRAIPSTFHLCLKFPTPRGVETIQGDRRINGGEDPYGFIQTDQETLFPEFDVNLLPEEEQVCNIGDQFDAFSGNLDSNGLGPFGGSSQLDLGTHQVCSFRGTATHVQQGQACCPVVEINSSSSVEIVKEEFEEECSRKRGRTGPCRKPGTKACREKKRRELLNDKFMDLSSVLEPTRTPKTDKPAILDDAIRVVNQLRGEAHELKETNQKLLEEIKSLKAEKNELREEKMVLKSDKEKMEQQMRSMAAVPSPGFMPSHPTGFHQNKMAVYGSYGYYPNMPMMPYLLPPSQRDTSQDQNNCSKAA</sequence>
<keyword evidence="4" id="KW-0804">Transcription</keyword>
<dbReference type="GO" id="GO:0003700">
    <property type="term" value="F:DNA-binding transcription factor activity"/>
    <property type="evidence" value="ECO:0007669"/>
    <property type="project" value="InterPro"/>
</dbReference>
<evidence type="ECO:0000313" key="8">
    <source>
        <dbReference type="EMBL" id="KAF2586349.1"/>
    </source>
</evidence>
<dbReference type="GO" id="GO:0005634">
    <property type="term" value="C:nucleus"/>
    <property type="evidence" value="ECO:0007669"/>
    <property type="project" value="UniProtKB-SubCell"/>
</dbReference>
<dbReference type="PANTHER" id="PTHR46133:SF7">
    <property type="entry name" value="TRANSCRIPTION FACTOR BHLH34"/>
    <property type="match status" value="1"/>
</dbReference>
<dbReference type="SMART" id="SM00353">
    <property type="entry name" value="HLH"/>
    <property type="match status" value="1"/>
</dbReference>
<dbReference type="Pfam" id="PF00010">
    <property type="entry name" value="HLH"/>
    <property type="match status" value="1"/>
</dbReference>
<accession>A0A8S9JWZ4</accession>
<comment type="subcellular location">
    <subcellularLocation>
        <location evidence="1">Nucleus</location>
    </subcellularLocation>
</comment>
<dbReference type="EMBL" id="QGKY02000246">
    <property type="protein sequence ID" value="KAF2586349.1"/>
    <property type="molecule type" value="Genomic_DNA"/>
</dbReference>
<proteinExistence type="predicted"/>
<evidence type="ECO:0000256" key="1">
    <source>
        <dbReference type="ARBA" id="ARBA00004123"/>
    </source>
</evidence>
<dbReference type="InterPro" id="IPR011598">
    <property type="entry name" value="bHLH_dom"/>
</dbReference>
<protein>
    <recommendedName>
        <fullName evidence="7">BHLH domain-containing protein</fullName>
    </recommendedName>
</protein>
<keyword evidence="5" id="KW-0539">Nucleus</keyword>
<keyword evidence="2" id="KW-0805">Transcription regulation</keyword>
<dbReference type="GO" id="GO:0046983">
    <property type="term" value="F:protein dimerization activity"/>
    <property type="evidence" value="ECO:0007669"/>
    <property type="project" value="InterPro"/>
</dbReference>
<dbReference type="InterPro" id="IPR036638">
    <property type="entry name" value="HLH_DNA-bd_sf"/>
</dbReference>
<comment type="caution">
    <text evidence="8">The sequence shown here is derived from an EMBL/GenBank/DDBJ whole genome shotgun (WGS) entry which is preliminary data.</text>
</comment>
<dbReference type="InterPro" id="IPR044818">
    <property type="entry name" value="ILR3-like"/>
</dbReference>
<dbReference type="SUPFAM" id="SSF47459">
    <property type="entry name" value="HLH, helix-loop-helix DNA-binding domain"/>
    <property type="match status" value="1"/>
</dbReference>
<organism evidence="8">
    <name type="scientific">Brassica cretica</name>
    <name type="common">Mustard</name>
    <dbReference type="NCBI Taxonomy" id="69181"/>
    <lineage>
        <taxon>Eukaryota</taxon>
        <taxon>Viridiplantae</taxon>
        <taxon>Streptophyta</taxon>
        <taxon>Embryophyta</taxon>
        <taxon>Tracheophyta</taxon>
        <taxon>Spermatophyta</taxon>
        <taxon>Magnoliopsida</taxon>
        <taxon>eudicotyledons</taxon>
        <taxon>Gunneridae</taxon>
        <taxon>Pentapetalae</taxon>
        <taxon>rosids</taxon>
        <taxon>malvids</taxon>
        <taxon>Brassicales</taxon>
        <taxon>Brassicaceae</taxon>
        <taxon>Brassiceae</taxon>
        <taxon>Brassica</taxon>
    </lineage>
</organism>
<feature type="coiled-coil region" evidence="6">
    <location>
        <begin position="311"/>
        <end position="366"/>
    </location>
</feature>
<evidence type="ECO:0000256" key="5">
    <source>
        <dbReference type="ARBA" id="ARBA00023242"/>
    </source>
</evidence>
<dbReference type="PANTHER" id="PTHR46133">
    <property type="entry name" value="BHLH TRANSCRIPTION FACTOR"/>
    <property type="match status" value="1"/>
</dbReference>
<name>A0A8S9JWZ4_BRACR</name>
<evidence type="ECO:0000259" key="7">
    <source>
        <dbReference type="PROSITE" id="PS50888"/>
    </source>
</evidence>
<reference evidence="8" key="1">
    <citation type="submission" date="2019-12" db="EMBL/GenBank/DDBJ databases">
        <title>Genome sequencing and annotation of Brassica cretica.</title>
        <authorList>
            <person name="Studholme D.J."/>
            <person name="Sarris P.F."/>
        </authorList>
    </citation>
    <scope>NUCLEOTIDE SEQUENCE</scope>
    <source>
        <strain evidence="8">PFS-102/07</strain>
        <tissue evidence="8">Leaf</tissue>
    </source>
</reference>
<dbReference type="SUPFAM" id="SSF50630">
    <property type="entry name" value="Acid proteases"/>
    <property type="match status" value="1"/>
</dbReference>
<keyword evidence="3" id="KW-0238">DNA-binding</keyword>
<keyword evidence="6" id="KW-0175">Coiled coil</keyword>
<dbReference type="PROSITE" id="PS50888">
    <property type="entry name" value="BHLH"/>
    <property type="match status" value="1"/>
</dbReference>
<dbReference type="GO" id="GO:0006879">
    <property type="term" value="P:intracellular iron ion homeostasis"/>
    <property type="evidence" value="ECO:0007669"/>
    <property type="project" value="InterPro"/>
</dbReference>
<evidence type="ECO:0000256" key="6">
    <source>
        <dbReference type="SAM" id="Coils"/>
    </source>
</evidence>
<dbReference type="Gene3D" id="4.10.280.10">
    <property type="entry name" value="Helix-loop-helix DNA-binding domain"/>
    <property type="match status" value="1"/>
</dbReference>
<dbReference type="CDD" id="cd00303">
    <property type="entry name" value="retropepsin_like"/>
    <property type="match status" value="1"/>
</dbReference>
<dbReference type="GO" id="GO:0003677">
    <property type="term" value="F:DNA binding"/>
    <property type="evidence" value="ECO:0007669"/>
    <property type="project" value="UniProtKB-KW"/>
</dbReference>
<dbReference type="AlphaFoldDB" id="A0A8S9JWZ4"/>
<dbReference type="FunFam" id="4.10.280.10:FF:000165">
    <property type="entry name" value="Transcription factor bHLH104"/>
    <property type="match status" value="1"/>
</dbReference>
<evidence type="ECO:0000256" key="2">
    <source>
        <dbReference type="ARBA" id="ARBA00023015"/>
    </source>
</evidence>
<gene>
    <name evidence="8" type="ORF">F2Q70_00036660</name>
</gene>
<dbReference type="CDD" id="cd11446">
    <property type="entry name" value="bHLH_AtILR3_like"/>
    <property type="match status" value="1"/>
</dbReference>
<evidence type="ECO:0000256" key="3">
    <source>
        <dbReference type="ARBA" id="ARBA00023125"/>
    </source>
</evidence>
<dbReference type="Gene3D" id="2.40.70.10">
    <property type="entry name" value="Acid Proteases"/>
    <property type="match status" value="1"/>
</dbReference>
<dbReference type="InterPro" id="IPR021109">
    <property type="entry name" value="Peptidase_aspartic_dom_sf"/>
</dbReference>